<dbReference type="SUPFAM" id="SSF52821">
    <property type="entry name" value="Rhodanese/Cell cycle control phosphatase"/>
    <property type="match status" value="2"/>
</dbReference>
<organism evidence="3 4">
    <name type="scientific">Janibacter limosus</name>
    <dbReference type="NCBI Taxonomy" id="53458"/>
    <lineage>
        <taxon>Bacteria</taxon>
        <taxon>Bacillati</taxon>
        <taxon>Actinomycetota</taxon>
        <taxon>Actinomycetes</taxon>
        <taxon>Micrococcales</taxon>
        <taxon>Intrasporangiaceae</taxon>
        <taxon>Janibacter</taxon>
    </lineage>
</organism>
<dbReference type="Gene3D" id="3.60.15.10">
    <property type="entry name" value="Ribonuclease Z/Hydroxyacylglutathione hydrolase-like"/>
    <property type="match status" value="1"/>
</dbReference>
<dbReference type="EMBL" id="CP036164">
    <property type="protein sequence ID" value="QBF47667.1"/>
    <property type="molecule type" value="Genomic_DNA"/>
</dbReference>
<dbReference type="GO" id="GO:0050313">
    <property type="term" value="F:sulfur dioxygenase activity"/>
    <property type="evidence" value="ECO:0007669"/>
    <property type="project" value="InterPro"/>
</dbReference>
<keyword evidence="3" id="KW-0378">Hydrolase</keyword>
<dbReference type="STRING" id="1216970.GCA_001570985_02487"/>
<sequence>MILTQYYLSCLSHGSYLIADEGSRKAVVVDPRRDISDYLAEAREHDLDIVGVINTHVHADFVAGHLELAAATGAWIGYGPTAAERAEFVVRPLAQGDRIELGDEVTLEILETPGHTWESISVLALEHGSPHAVLTGDSLFIGGVGRPDLVVSDGSTPQSLAEAMYSTLHDVLLSLPDATKVMPAHGAGSSCGRGLSDELESTIGAQRVTNPFAAAMPVDEFVRMVTTGQPSAPPYFQVDAALNLRQRELLDPDETVVPFTPAEVRAAIEGGAIVVDTRSPEDFATGHLVGSLSVGLDGRFAETAGMVLDHGDEILVLAEPGRHAEAALRLARIGFDTVIGHVAGGPAALAQVPDAVVSVERVEVTGWDELADQTVVLDVRNAGEREGGQLIPGAIHIPLAELARRHRELPAERPVLVHCAGGWRSSVAASLLRSRGHAEVTDLVGGYAAWAERERAGV</sequence>
<evidence type="ECO:0000259" key="2">
    <source>
        <dbReference type="PROSITE" id="PS50206"/>
    </source>
</evidence>
<dbReference type="Pfam" id="PF00753">
    <property type="entry name" value="Lactamase_B"/>
    <property type="match status" value="1"/>
</dbReference>
<keyword evidence="1" id="KW-0479">Metal-binding</keyword>
<dbReference type="RefSeq" id="WP_130630845.1">
    <property type="nucleotide sequence ID" value="NZ_CP036164.1"/>
</dbReference>
<dbReference type="InterPro" id="IPR051682">
    <property type="entry name" value="Mito_Persulfide_Diox"/>
</dbReference>
<dbReference type="Proteomes" id="UP000290408">
    <property type="component" value="Chromosome"/>
</dbReference>
<dbReference type="Pfam" id="PF00581">
    <property type="entry name" value="Rhodanese"/>
    <property type="match status" value="2"/>
</dbReference>
<keyword evidence="4" id="KW-1185">Reference proteome</keyword>
<dbReference type="CDD" id="cd07724">
    <property type="entry name" value="POD-like_MBL-fold"/>
    <property type="match status" value="1"/>
</dbReference>
<evidence type="ECO:0000313" key="4">
    <source>
        <dbReference type="Proteomes" id="UP000290408"/>
    </source>
</evidence>
<dbReference type="GO" id="GO:0070813">
    <property type="term" value="P:hydrogen sulfide metabolic process"/>
    <property type="evidence" value="ECO:0007669"/>
    <property type="project" value="TreeGrafter"/>
</dbReference>
<dbReference type="GO" id="GO:0016787">
    <property type="term" value="F:hydrolase activity"/>
    <property type="evidence" value="ECO:0007669"/>
    <property type="project" value="UniProtKB-KW"/>
</dbReference>
<dbReference type="PANTHER" id="PTHR43084">
    <property type="entry name" value="PERSULFIDE DIOXYGENASE ETHE1"/>
    <property type="match status" value="1"/>
</dbReference>
<dbReference type="PANTHER" id="PTHR43084:SF1">
    <property type="entry name" value="PERSULFIDE DIOXYGENASE ETHE1, MITOCHONDRIAL"/>
    <property type="match status" value="1"/>
</dbReference>
<proteinExistence type="predicted"/>
<dbReference type="SMART" id="SM00450">
    <property type="entry name" value="RHOD"/>
    <property type="match status" value="2"/>
</dbReference>
<dbReference type="KEGG" id="jli:EXU32_16295"/>
<dbReference type="CDD" id="cd00158">
    <property type="entry name" value="RHOD"/>
    <property type="match status" value="1"/>
</dbReference>
<dbReference type="SMART" id="SM00849">
    <property type="entry name" value="Lactamase_B"/>
    <property type="match status" value="1"/>
</dbReference>
<dbReference type="GO" id="GO:0046872">
    <property type="term" value="F:metal ion binding"/>
    <property type="evidence" value="ECO:0007669"/>
    <property type="project" value="UniProtKB-KW"/>
</dbReference>
<feature type="domain" description="Rhodanese" evidence="2">
    <location>
        <begin position="268"/>
        <end position="358"/>
    </location>
</feature>
<accession>A0A4P6MZB9</accession>
<dbReference type="SUPFAM" id="SSF56281">
    <property type="entry name" value="Metallo-hydrolase/oxidoreductase"/>
    <property type="match status" value="1"/>
</dbReference>
<dbReference type="OrthoDB" id="3196337at2"/>
<feature type="domain" description="Rhodanese" evidence="2">
    <location>
        <begin position="370"/>
        <end position="455"/>
    </location>
</feature>
<dbReference type="Gene3D" id="3.40.250.10">
    <property type="entry name" value="Rhodanese-like domain"/>
    <property type="match status" value="2"/>
</dbReference>
<name>A0A4P6MZB9_9MICO</name>
<dbReference type="InterPro" id="IPR001763">
    <property type="entry name" value="Rhodanese-like_dom"/>
</dbReference>
<gene>
    <name evidence="3" type="ORF">EXU32_16295</name>
</gene>
<dbReference type="PROSITE" id="PS50206">
    <property type="entry name" value="RHODANESE_3"/>
    <property type="match status" value="2"/>
</dbReference>
<protein>
    <submittedName>
        <fullName evidence="3">MBL fold metallo-hydrolase</fullName>
    </submittedName>
</protein>
<dbReference type="InterPro" id="IPR001279">
    <property type="entry name" value="Metallo-B-lactamas"/>
</dbReference>
<reference evidence="3 4" key="1">
    <citation type="submission" date="2019-02" db="EMBL/GenBank/DDBJ databases">
        <title>Genomic data mining of an Antarctic deep-sea actinobacterium, Janibacterlimosus P3-3-X1.</title>
        <authorList>
            <person name="Liao L."/>
            <person name="Chen B."/>
        </authorList>
    </citation>
    <scope>NUCLEOTIDE SEQUENCE [LARGE SCALE GENOMIC DNA]</scope>
    <source>
        <strain evidence="3 4">P3-3-X1</strain>
    </source>
</reference>
<dbReference type="GO" id="GO:0006749">
    <property type="term" value="P:glutathione metabolic process"/>
    <property type="evidence" value="ECO:0007669"/>
    <property type="project" value="InterPro"/>
</dbReference>
<evidence type="ECO:0000256" key="1">
    <source>
        <dbReference type="ARBA" id="ARBA00022723"/>
    </source>
</evidence>
<dbReference type="InterPro" id="IPR044528">
    <property type="entry name" value="POD-like_MBL-fold"/>
</dbReference>
<dbReference type="AlphaFoldDB" id="A0A4P6MZB9"/>
<dbReference type="InterPro" id="IPR036866">
    <property type="entry name" value="RibonucZ/Hydroxyglut_hydro"/>
</dbReference>
<evidence type="ECO:0000313" key="3">
    <source>
        <dbReference type="EMBL" id="QBF47667.1"/>
    </source>
</evidence>
<dbReference type="InterPro" id="IPR036873">
    <property type="entry name" value="Rhodanese-like_dom_sf"/>
</dbReference>